<comment type="caution">
    <text evidence="2">The sequence shown here is derived from an EMBL/GenBank/DDBJ whole genome shotgun (WGS) entry which is preliminary data.</text>
</comment>
<feature type="transmembrane region" description="Helical" evidence="1">
    <location>
        <begin position="12"/>
        <end position="32"/>
    </location>
</feature>
<name>A0A3R6CVA5_9FIRM</name>
<proteinExistence type="predicted"/>
<evidence type="ECO:0000313" key="3">
    <source>
        <dbReference type="Proteomes" id="UP000283295"/>
    </source>
</evidence>
<feature type="transmembrane region" description="Helical" evidence="1">
    <location>
        <begin position="38"/>
        <end position="56"/>
    </location>
</feature>
<keyword evidence="1" id="KW-1133">Transmembrane helix</keyword>
<keyword evidence="1" id="KW-0812">Transmembrane</keyword>
<dbReference type="Proteomes" id="UP000283295">
    <property type="component" value="Unassembled WGS sequence"/>
</dbReference>
<protein>
    <submittedName>
        <fullName evidence="2">Uncharacterized protein</fullName>
    </submittedName>
</protein>
<accession>A0A3R6CVA5</accession>
<dbReference type="EMBL" id="QRVK01000006">
    <property type="protein sequence ID" value="RGS43472.1"/>
    <property type="molecule type" value="Genomic_DNA"/>
</dbReference>
<evidence type="ECO:0000256" key="1">
    <source>
        <dbReference type="SAM" id="Phobius"/>
    </source>
</evidence>
<sequence length="72" mass="8183">MQNKNIAELKRKITLVRSADFMLKGFLIMGLIAAESSWQFLLVIGLFFVQGISYFITSKSLAKDLQTLQNNK</sequence>
<reference evidence="2 3" key="1">
    <citation type="submission" date="2018-08" db="EMBL/GenBank/DDBJ databases">
        <title>A genome reference for cultivated species of the human gut microbiota.</title>
        <authorList>
            <person name="Zou Y."/>
            <person name="Xue W."/>
            <person name="Luo G."/>
        </authorList>
    </citation>
    <scope>NUCLEOTIDE SEQUENCE [LARGE SCALE GENOMIC DNA]</scope>
    <source>
        <strain evidence="2 3">AF22-21</strain>
    </source>
</reference>
<evidence type="ECO:0000313" key="2">
    <source>
        <dbReference type="EMBL" id="RGS43472.1"/>
    </source>
</evidence>
<organism evidence="2 3">
    <name type="scientific">Coprococcus eutactus</name>
    <dbReference type="NCBI Taxonomy" id="33043"/>
    <lineage>
        <taxon>Bacteria</taxon>
        <taxon>Bacillati</taxon>
        <taxon>Bacillota</taxon>
        <taxon>Clostridia</taxon>
        <taxon>Lachnospirales</taxon>
        <taxon>Lachnospiraceae</taxon>
        <taxon>Coprococcus</taxon>
    </lineage>
</organism>
<gene>
    <name evidence="2" type="ORF">DWX94_03925</name>
</gene>
<dbReference type="AlphaFoldDB" id="A0A3R6CVA5"/>
<keyword evidence="1" id="KW-0472">Membrane</keyword>